<evidence type="ECO:0000313" key="10">
    <source>
        <dbReference type="EMBL" id="POY75124.1"/>
    </source>
</evidence>
<feature type="transmembrane region" description="Helical" evidence="8">
    <location>
        <begin position="451"/>
        <end position="471"/>
    </location>
</feature>
<evidence type="ECO:0000256" key="2">
    <source>
        <dbReference type="ARBA" id="ARBA00008432"/>
    </source>
</evidence>
<proteinExistence type="inferred from homology"/>
<evidence type="ECO:0000256" key="5">
    <source>
        <dbReference type="ARBA" id="ARBA00022989"/>
    </source>
</evidence>
<name>A0A2S5BEC9_9BASI</name>
<gene>
    <name evidence="10" type="ORF">BMF94_1754</name>
</gene>
<feature type="transmembrane region" description="Helical" evidence="8">
    <location>
        <begin position="233"/>
        <end position="255"/>
    </location>
</feature>
<dbReference type="InterPro" id="IPR036259">
    <property type="entry name" value="MFS_trans_sf"/>
</dbReference>
<evidence type="ECO:0000256" key="3">
    <source>
        <dbReference type="ARBA" id="ARBA00022448"/>
    </source>
</evidence>
<dbReference type="InterPro" id="IPR020846">
    <property type="entry name" value="MFS_dom"/>
</dbReference>
<feature type="transmembrane region" description="Helical" evidence="8">
    <location>
        <begin position="138"/>
        <end position="158"/>
    </location>
</feature>
<reference evidence="10 11" key="1">
    <citation type="journal article" date="2018" name="Front. Microbiol.">
        <title>Prospects for Fungal Bioremediation of Acidic Radioactive Waste Sites: Characterization and Genome Sequence of Rhodotorula taiwanensis MD1149.</title>
        <authorList>
            <person name="Tkavc R."/>
            <person name="Matrosova V.Y."/>
            <person name="Grichenko O.E."/>
            <person name="Gostincar C."/>
            <person name="Volpe R.P."/>
            <person name="Klimenkova P."/>
            <person name="Gaidamakova E.K."/>
            <person name="Zhou C.E."/>
            <person name="Stewart B.J."/>
            <person name="Lyman M.G."/>
            <person name="Malfatti S.A."/>
            <person name="Rubinfeld B."/>
            <person name="Courtot M."/>
            <person name="Singh J."/>
            <person name="Dalgard C.L."/>
            <person name="Hamilton T."/>
            <person name="Frey K.G."/>
            <person name="Gunde-Cimerman N."/>
            <person name="Dugan L."/>
            <person name="Daly M.J."/>
        </authorList>
    </citation>
    <scope>NUCLEOTIDE SEQUENCE [LARGE SCALE GENOMIC DNA]</scope>
    <source>
        <strain evidence="10 11">MD1149</strain>
    </source>
</reference>
<evidence type="ECO:0000256" key="1">
    <source>
        <dbReference type="ARBA" id="ARBA00004141"/>
    </source>
</evidence>
<dbReference type="NCBIfam" id="TIGR00886">
    <property type="entry name" value="2A0108"/>
    <property type="match status" value="1"/>
</dbReference>
<dbReference type="GO" id="GO:0042128">
    <property type="term" value="P:nitrate assimilation"/>
    <property type="evidence" value="ECO:0007669"/>
    <property type="project" value="UniProtKB-UniRule"/>
</dbReference>
<dbReference type="InterPro" id="IPR004737">
    <property type="entry name" value="NO3_transporter_NarK/NarU-like"/>
</dbReference>
<dbReference type="PANTHER" id="PTHR23515">
    <property type="entry name" value="HIGH-AFFINITY NITRATE TRANSPORTER 2.3"/>
    <property type="match status" value="1"/>
</dbReference>
<feature type="transmembrane region" description="Helical" evidence="8">
    <location>
        <begin position="69"/>
        <end position="90"/>
    </location>
</feature>
<evidence type="ECO:0000256" key="7">
    <source>
        <dbReference type="ARBA" id="ARBA00023136"/>
    </source>
</evidence>
<organism evidence="10 11">
    <name type="scientific">Rhodotorula taiwanensis</name>
    <dbReference type="NCBI Taxonomy" id="741276"/>
    <lineage>
        <taxon>Eukaryota</taxon>
        <taxon>Fungi</taxon>
        <taxon>Dikarya</taxon>
        <taxon>Basidiomycota</taxon>
        <taxon>Pucciniomycotina</taxon>
        <taxon>Microbotryomycetes</taxon>
        <taxon>Sporidiobolales</taxon>
        <taxon>Sporidiobolaceae</taxon>
        <taxon>Rhodotorula</taxon>
    </lineage>
</organism>
<feature type="transmembrane region" description="Helical" evidence="8">
    <location>
        <begin position="420"/>
        <end position="439"/>
    </location>
</feature>
<comment type="caution">
    <text evidence="10">The sequence shown here is derived from an EMBL/GenBank/DDBJ whole genome shotgun (WGS) entry which is preliminary data.</text>
</comment>
<dbReference type="GO" id="GO:0005886">
    <property type="term" value="C:plasma membrane"/>
    <property type="evidence" value="ECO:0007669"/>
    <property type="project" value="UniProtKB-SubCell"/>
</dbReference>
<keyword evidence="11" id="KW-1185">Reference proteome</keyword>
<dbReference type="OrthoDB" id="434240at2759"/>
<keyword evidence="8" id="KW-1003">Cell membrane</keyword>
<evidence type="ECO:0000256" key="4">
    <source>
        <dbReference type="ARBA" id="ARBA00022692"/>
    </source>
</evidence>
<sequence length="541" mass="58252">MSDTLEKRSMDDIATLQSPVVKDPEAAILKNVLPGPPPFRWSSLWQPAQINPLNGKSYTLPIFRLTDQYAINFHLAWLGFFVAFLSWFAFPPLIPEAIKKDLNLTTAQIGNSNIIALLATLVMRFAIGPFVDRFGPRYTLAGILVVGAIPSGLAGTISSASGLYAIRFFIGILGATFVPCIAWSTLFFDKSIVGAANAFVGGWGVVSGVTFVVQVAVFQSLVDARGLSPHSAWRAAFAVVPVPILLFIALLTLTIGTDCPAGKWSARHTLPATAAAARLGHIAKLDPAERAVYTRKANEKQTGTTHVTPVEENEEEDVAQLATVQLDVAVNEPLTLKKLAEILTTASTWLPSLMYMTTFGFELCVDANLVNVLVANNKLTQLNAGYLASTFGFMNIVTRPSGGFIGDWLYKRYGVKGKKYITVVLGFLQGAMSLAFGLYSHAKYSQGQRPSVGITMLLMVLMGIFCEVANGTNFSLVPHCNPFSGGTVTGLTGGLGNFGGIVYAIMFRYLPKQGYTNAWIASGAFAMGINLFCVILPLPKE</sequence>
<feature type="transmembrane region" description="Helical" evidence="8">
    <location>
        <begin position="110"/>
        <end position="131"/>
    </location>
</feature>
<feature type="transmembrane region" description="Helical" evidence="8">
    <location>
        <begin position="164"/>
        <end position="188"/>
    </location>
</feature>
<dbReference type="GO" id="GO:0015113">
    <property type="term" value="F:nitrite transmembrane transporter activity"/>
    <property type="evidence" value="ECO:0007669"/>
    <property type="project" value="InterPro"/>
</dbReference>
<dbReference type="InterPro" id="IPR011701">
    <property type="entry name" value="MFS"/>
</dbReference>
<comment type="subcellular location">
    <subcellularLocation>
        <location evidence="8">Cell membrane</location>
        <topology evidence="8">Multi-pass membrane protein</topology>
    </subcellularLocation>
    <subcellularLocation>
        <location evidence="1">Membrane</location>
        <topology evidence="1">Multi-pass membrane protein</topology>
    </subcellularLocation>
</comment>
<comment type="similarity">
    <text evidence="2 8">Belongs to the major facilitator superfamily. Nitrate/nitrite porter (TC 2.A.1.8) family.</text>
</comment>
<feature type="domain" description="Major facilitator superfamily (MFS) profile" evidence="9">
    <location>
        <begin position="72"/>
        <end position="540"/>
    </location>
</feature>
<dbReference type="SUPFAM" id="SSF103473">
    <property type="entry name" value="MFS general substrate transporter"/>
    <property type="match status" value="1"/>
</dbReference>
<dbReference type="Gene3D" id="1.20.1250.20">
    <property type="entry name" value="MFS general substrate transporter like domains"/>
    <property type="match status" value="2"/>
</dbReference>
<feature type="transmembrane region" description="Helical" evidence="8">
    <location>
        <begin position="483"/>
        <end position="506"/>
    </location>
</feature>
<feature type="transmembrane region" description="Helical" evidence="8">
    <location>
        <begin position="200"/>
        <end position="221"/>
    </location>
</feature>
<feature type="transmembrane region" description="Helical" evidence="8">
    <location>
        <begin position="518"/>
        <end position="538"/>
    </location>
</feature>
<dbReference type="AlphaFoldDB" id="A0A2S5BEC9"/>
<dbReference type="InterPro" id="IPR044772">
    <property type="entry name" value="NO3_transporter"/>
</dbReference>
<keyword evidence="4 8" id="KW-0812">Transmembrane</keyword>
<dbReference type="Proteomes" id="UP000237144">
    <property type="component" value="Unassembled WGS sequence"/>
</dbReference>
<evidence type="ECO:0000259" key="9">
    <source>
        <dbReference type="PROSITE" id="PS50850"/>
    </source>
</evidence>
<dbReference type="PROSITE" id="PS50850">
    <property type="entry name" value="MFS"/>
    <property type="match status" value="1"/>
</dbReference>
<evidence type="ECO:0000256" key="6">
    <source>
        <dbReference type="ARBA" id="ARBA00023063"/>
    </source>
</evidence>
<keyword evidence="5 8" id="KW-1133">Transmembrane helix</keyword>
<keyword evidence="6 8" id="KW-0534">Nitrate assimilation</keyword>
<evidence type="ECO:0000256" key="8">
    <source>
        <dbReference type="RuleBase" id="RU366033"/>
    </source>
</evidence>
<accession>A0A2S5BEC9</accession>
<keyword evidence="7 8" id="KW-0472">Membrane</keyword>
<evidence type="ECO:0000313" key="11">
    <source>
        <dbReference type="Proteomes" id="UP000237144"/>
    </source>
</evidence>
<protein>
    <recommendedName>
        <fullName evidence="8">Nitrate/nitrite transporter</fullName>
    </recommendedName>
</protein>
<dbReference type="GO" id="GO:0015112">
    <property type="term" value="F:nitrate transmembrane transporter activity"/>
    <property type="evidence" value="ECO:0007669"/>
    <property type="project" value="UniProtKB-UniRule"/>
</dbReference>
<dbReference type="STRING" id="741276.A0A2S5BEC9"/>
<keyword evidence="3 8" id="KW-0813">Transport</keyword>
<dbReference type="Pfam" id="PF07690">
    <property type="entry name" value="MFS_1"/>
    <property type="match status" value="1"/>
</dbReference>
<dbReference type="EMBL" id="PJQD01000019">
    <property type="protein sequence ID" value="POY75124.1"/>
    <property type="molecule type" value="Genomic_DNA"/>
</dbReference>